<dbReference type="InterPro" id="IPR036049">
    <property type="entry name" value="Ribosomal_uL29_sf"/>
</dbReference>
<organism evidence="1">
    <name type="scientific">Cyanidium sp. THAL103</name>
    <dbReference type="NCBI Taxonomy" id="3027999"/>
    <lineage>
        <taxon>Eukaryota</taxon>
        <taxon>Rhodophyta</taxon>
        <taxon>Bangiophyceae</taxon>
        <taxon>Cyanidiales</taxon>
        <taxon>Cyanidiaceae</taxon>
        <taxon>Cyanidium</taxon>
    </lineage>
</organism>
<name>A0A9Y1I4B9_9RHOD</name>
<evidence type="ECO:0000313" key="1">
    <source>
        <dbReference type="EMBL" id="WDB00114.1"/>
    </source>
</evidence>
<dbReference type="AlphaFoldDB" id="A0A9Y1I4B9"/>
<keyword evidence="1" id="KW-0687">Ribonucleoprotein</keyword>
<dbReference type="GO" id="GO:0006412">
    <property type="term" value="P:translation"/>
    <property type="evidence" value="ECO:0007669"/>
    <property type="project" value="InterPro"/>
</dbReference>
<sequence>MNLSKFSKKIRNLNEFDLNKEIIRTQRNILDLNVNKICKKNFASHLLKKAKYELSVLLTVRRENLINNKII</sequence>
<dbReference type="GO" id="GO:0003735">
    <property type="term" value="F:structural constituent of ribosome"/>
    <property type="evidence" value="ECO:0007669"/>
    <property type="project" value="InterPro"/>
</dbReference>
<keyword evidence="1" id="KW-0934">Plastid</keyword>
<geneLocation type="plastid" evidence="1"/>
<protein>
    <submittedName>
        <fullName evidence="1">Ribosomal protein L29</fullName>
    </submittedName>
</protein>
<dbReference type="SUPFAM" id="SSF46561">
    <property type="entry name" value="Ribosomal protein L29 (L29p)"/>
    <property type="match status" value="1"/>
</dbReference>
<keyword evidence="1" id="KW-0689">Ribosomal protein</keyword>
<proteinExistence type="predicted"/>
<gene>
    <name evidence="1" type="primary">rpl29</name>
    <name evidence="1" type="ORF">CspTHAL103_189</name>
</gene>
<dbReference type="EMBL" id="OP616817">
    <property type="protein sequence ID" value="WDB00114.1"/>
    <property type="molecule type" value="Genomic_DNA"/>
</dbReference>
<accession>A0A9Y1I4B9</accession>
<reference evidence="1" key="1">
    <citation type="journal article" date="2023" name="J. Phycol.">
        <title>Revised classification of the Cyanidiophyceae based on plastid genome data with descriptions of the Cavernulicolales ord. nov. and Galdieriales ord. nov. (Rhodophyta).</title>
        <authorList>
            <person name="Park S.I."/>
            <person name="Cho C.H."/>
            <person name="Ciniglia C."/>
            <person name="Huang T.Y."/>
            <person name="Liu S.L."/>
            <person name="Bustamante D.E."/>
            <person name="Calderon M.S."/>
            <person name="Mansilla A."/>
            <person name="McDermott T."/>
            <person name="Andersen R.A."/>
            <person name="Yoon H.S."/>
        </authorList>
    </citation>
    <scope>NUCLEOTIDE SEQUENCE</scope>
</reference>
<dbReference type="GO" id="GO:0005840">
    <property type="term" value="C:ribosome"/>
    <property type="evidence" value="ECO:0007669"/>
    <property type="project" value="UniProtKB-KW"/>
</dbReference>